<dbReference type="RefSeq" id="XP_046058119.1">
    <property type="nucleotide sequence ID" value="XM_046208351.1"/>
</dbReference>
<dbReference type="PANTHER" id="PTHR28079">
    <property type="entry name" value="RNA POLYMERASE I-SPECIFIC TRANSCRIPTION INITIATION FACTOR RRN5"/>
    <property type="match status" value="1"/>
</dbReference>
<evidence type="ECO:0000256" key="1">
    <source>
        <dbReference type="SAM" id="MobiDB-lite"/>
    </source>
</evidence>
<dbReference type="GO" id="GO:0000182">
    <property type="term" value="F:rDNA binding"/>
    <property type="evidence" value="ECO:0007669"/>
    <property type="project" value="TreeGrafter"/>
</dbReference>
<reference evidence="2" key="2">
    <citation type="submission" date="2021-01" db="EMBL/GenBank/DDBJ databases">
        <authorList>
            <person name="Schikora-Tamarit M.A."/>
        </authorList>
    </citation>
    <scope>NUCLEOTIDE SEQUENCE</scope>
    <source>
        <strain evidence="2">CBS6075</strain>
    </source>
</reference>
<dbReference type="OrthoDB" id="2240312at2759"/>
<dbReference type="SUPFAM" id="SSF46689">
    <property type="entry name" value="Homeodomain-like"/>
    <property type="match status" value="1"/>
</dbReference>
<dbReference type="AlphaFoldDB" id="A0A9P8NWB8"/>
<dbReference type="PANTHER" id="PTHR28079:SF1">
    <property type="entry name" value="RNA POLYMERASE I-SPECIFIC TRANSCRIPTION INITIATION FACTOR RRN5"/>
    <property type="match status" value="1"/>
</dbReference>
<protein>
    <recommendedName>
        <fullName evidence="4">Myb-like domain-containing protein</fullName>
    </recommendedName>
</protein>
<keyword evidence="3" id="KW-1185">Reference proteome</keyword>
<dbReference type="EMBL" id="JAEUBE010000504">
    <property type="protein sequence ID" value="KAH3660416.1"/>
    <property type="molecule type" value="Genomic_DNA"/>
</dbReference>
<name>A0A9P8NWB8_9ASCO</name>
<dbReference type="GO" id="GO:0006361">
    <property type="term" value="P:transcription initiation at RNA polymerase I promoter"/>
    <property type="evidence" value="ECO:0007669"/>
    <property type="project" value="TreeGrafter"/>
</dbReference>
<comment type="caution">
    <text evidence="2">The sequence shown here is derived from an EMBL/GenBank/DDBJ whole genome shotgun (WGS) entry which is preliminary data.</text>
</comment>
<accession>A0A9P8NWB8</accession>
<evidence type="ECO:0008006" key="4">
    <source>
        <dbReference type="Google" id="ProtNLM"/>
    </source>
</evidence>
<dbReference type="InterPro" id="IPR009057">
    <property type="entry name" value="Homeodomain-like_sf"/>
</dbReference>
<dbReference type="InterPro" id="IPR001005">
    <property type="entry name" value="SANT/Myb"/>
</dbReference>
<dbReference type="CDD" id="cd00167">
    <property type="entry name" value="SANT"/>
    <property type="match status" value="1"/>
</dbReference>
<dbReference type="GeneID" id="70238966"/>
<proteinExistence type="predicted"/>
<dbReference type="InterPro" id="IPR039601">
    <property type="entry name" value="Rrn5"/>
</dbReference>
<organism evidence="2 3">
    <name type="scientific">Ogataea philodendri</name>
    <dbReference type="NCBI Taxonomy" id="1378263"/>
    <lineage>
        <taxon>Eukaryota</taxon>
        <taxon>Fungi</taxon>
        <taxon>Dikarya</taxon>
        <taxon>Ascomycota</taxon>
        <taxon>Saccharomycotina</taxon>
        <taxon>Pichiomycetes</taxon>
        <taxon>Pichiales</taxon>
        <taxon>Pichiaceae</taxon>
        <taxon>Ogataea</taxon>
    </lineage>
</organism>
<feature type="region of interest" description="Disordered" evidence="1">
    <location>
        <begin position="1"/>
        <end position="67"/>
    </location>
</feature>
<evidence type="ECO:0000313" key="2">
    <source>
        <dbReference type="EMBL" id="KAH3660416.1"/>
    </source>
</evidence>
<feature type="compositionally biased region" description="Low complexity" evidence="1">
    <location>
        <begin position="31"/>
        <end position="48"/>
    </location>
</feature>
<dbReference type="GO" id="GO:0000500">
    <property type="term" value="C:RNA polymerase I upstream activating factor complex"/>
    <property type="evidence" value="ECO:0007669"/>
    <property type="project" value="InterPro"/>
</dbReference>
<dbReference type="GO" id="GO:0042790">
    <property type="term" value="P:nucleolar large rRNA transcription by RNA polymerase I"/>
    <property type="evidence" value="ECO:0007669"/>
    <property type="project" value="InterPro"/>
</dbReference>
<dbReference type="Proteomes" id="UP000769157">
    <property type="component" value="Unassembled WGS sequence"/>
</dbReference>
<sequence length="533" mass="61651">MDDDPSKKLVEFSSRDEYLSSMEEDSDDTDLSSLESSDSASENTVSGSESREGSRESSVSSDGSNFHDASEIIEDVPPLAYDRLENKPRIFQGNINYLRFYQAEKRRFTSFTSSFGTSNLVGTSISASGFRYRHRNINNKAGSYWSAEEKDTFFELLARYSIHRADLIHENLPSKSISSILGYYKLLKRELQQYKRHKRRLLRLVSYDEIPVCHEMSEEFIEMEESQAFLLKSVSNMRDSDSNFRFKKTHPGLNDQDLVDYDRMNEMSNAVFVNNELLDPVDGMKRKLSKPLVLDEESKFVLRQIVKNMTYEIILTVLENKVENEQDMTFVEDDIYRALAQMKVSRPIKLKDYWSNIGWRLGLDVGRKLPSGTQRLDKLTPYAVNDQDTPQKSIESIVVDQDGDQIEQVMDGSMPFESAILKPTPVESLDDRTPHVEQDDQILDQLAELESALLERKDREESIKYENQLLHYLSCREDQIMLNDAELVNKYIDAKYQSPETNLEQPNLPQHANITNEMLFLHTFDYATYNDTD</sequence>
<reference evidence="2" key="1">
    <citation type="journal article" date="2021" name="Open Biol.">
        <title>Shared evolutionary footprints suggest mitochondrial oxidative damage underlies multiple complex I losses in fungi.</title>
        <authorList>
            <person name="Schikora-Tamarit M.A."/>
            <person name="Marcet-Houben M."/>
            <person name="Nosek J."/>
            <person name="Gabaldon T."/>
        </authorList>
    </citation>
    <scope>NUCLEOTIDE SEQUENCE</scope>
    <source>
        <strain evidence="2">CBS6075</strain>
    </source>
</reference>
<evidence type="ECO:0000313" key="3">
    <source>
        <dbReference type="Proteomes" id="UP000769157"/>
    </source>
</evidence>
<dbReference type="GO" id="GO:0001181">
    <property type="term" value="F:RNA polymerase I general transcription initiation factor activity"/>
    <property type="evidence" value="ECO:0007669"/>
    <property type="project" value="TreeGrafter"/>
</dbReference>
<gene>
    <name evidence="2" type="ORF">OGAPHI_007002</name>
</gene>
<feature type="compositionally biased region" description="Basic and acidic residues" evidence="1">
    <location>
        <begin position="1"/>
        <end position="18"/>
    </location>
</feature>